<reference evidence="1 2" key="1">
    <citation type="journal article" date="2022" name="Hortic Res">
        <title>A haplotype resolved chromosomal level avocado genome allows analysis of novel avocado genes.</title>
        <authorList>
            <person name="Nath O."/>
            <person name="Fletcher S.J."/>
            <person name="Hayward A."/>
            <person name="Shaw L.M."/>
            <person name="Masouleh A.K."/>
            <person name="Furtado A."/>
            <person name="Henry R.J."/>
            <person name="Mitter N."/>
        </authorList>
    </citation>
    <scope>NUCLEOTIDE SEQUENCE [LARGE SCALE GENOMIC DNA]</scope>
    <source>
        <strain evidence="2">cv. Hass</strain>
    </source>
</reference>
<sequence length="297" mass="31222">MPPIRQHAHRPHPKPNPSTNPSLVDDHHGPSQVSSIPHSTLPKPDLAPTLLPVLPSSNPSVSNPLLASVQQLLPQDHQAQSPQLLLKQGLPFQGKFTVSLFPNPSPIPNSPAASLANPFPPLAEFSANPFPPAATMPFPPTVAASGHPPPPSSTSSGHPPPAAPTPFSLEVASTVNSPHPAATNPFPHEKTIPPEAASTTANFPLTAPLTAAAISPVEDGDDLVGHSPLLMEGKKLILRPWAPASIGKPLHLDEITAKQRMFSFARVQVLLDVASSSPRTLTVELEGEDSVEVEVQL</sequence>
<accession>A0ACC2LUY2</accession>
<comment type="caution">
    <text evidence="1">The sequence shown here is derived from an EMBL/GenBank/DDBJ whole genome shotgun (WGS) entry which is preliminary data.</text>
</comment>
<evidence type="ECO:0000313" key="1">
    <source>
        <dbReference type="EMBL" id="KAJ8636824.1"/>
    </source>
</evidence>
<keyword evidence="2" id="KW-1185">Reference proteome</keyword>
<organism evidence="1 2">
    <name type="scientific">Persea americana</name>
    <name type="common">Avocado</name>
    <dbReference type="NCBI Taxonomy" id="3435"/>
    <lineage>
        <taxon>Eukaryota</taxon>
        <taxon>Viridiplantae</taxon>
        <taxon>Streptophyta</taxon>
        <taxon>Embryophyta</taxon>
        <taxon>Tracheophyta</taxon>
        <taxon>Spermatophyta</taxon>
        <taxon>Magnoliopsida</taxon>
        <taxon>Magnoliidae</taxon>
        <taxon>Laurales</taxon>
        <taxon>Lauraceae</taxon>
        <taxon>Persea</taxon>
    </lineage>
</organism>
<protein>
    <submittedName>
        <fullName evidence="1">Uncharacterized protein</fullName>
    </submittedName>
</protein>
<name>A0ACC2LUY2_PERAE</name>
<gene>
    <name evidence="1" type="ORF">MRB53_011091</name>
</gene>
<dbReference type="EMBL" id="CM056811">
    <property type="protein sequence ID" value="KAJ8636824.1"/>
    <property type="molecule type" value="Genomic_DNA"/>
</dbReference>
<evidence type="ECO:0000313" key="2">
    <source>
        <dbReference type="Proteomes" id="UP001234297"/>
    </source>
</evidence>
<dbReference type="Proteomes" id="UP001234297">
    <property type="component" value="Chromosome 3"/>
</dbReference>
<proteinExistence type="predicted"/>